<keyword evidence="4 7" id="KW-1133">Transmembrane helix</keyword>
<protein>
    <submittedName>
        <fullName evidence="9">DUF202 domain-containing protein</fullName>
    </submittedName>
</protein>
<dbReference type="GO" id="GO:0005886">
    <property type="term" value="C:plasma membrane"/>
    <property type="evidence" value="ECO:0007669"/>
    <property type="project" value="UniProtKB-SubCell"/>
</dbReference>
<keyword evidence="5 7" id="KW-0472">Membrane</keyword>
<dbReference type="InterPro" id="IPR052053">
    <property type="entry name" value="IM_YidH-like"/>
</dbReference>
<comment type="caution">
    <text evidence="9">The sequence shown here is derived from an EMBL/GenBank/DDBJ whole genome shotgun (WGS) entry which is preliminary data.</text>
</comment>
<evidence type="ECO:0000256" key="5">
    <source>
        <dbReference type="ARBA" id="ARBA00023136"/>
    </source>
</evidence>
<evidence type="ECO:0000313" key="9">
    <source>
        <dbReference type="EMBL" id="MCV7420966.1"/>
    </source>
</evidence>
<evidence type="ECO:0000256" key="6">
    <source>
        <dbReference type="SAM" id="MobiDB-lite"/>
    </source>
</evidence>
<evidence type="ECO:0000256" key="3">
    <source>
        <dbReference type="ARBA" id="ARBA00022692"/>
    </source>
</evidence>
<dbReference type="AlphaFoldDB" id="A0A9X3C2C1"/>
<accession>A0A9X3C2C1</accession>
<reference evidence="9" key="1">
    <citation type="submission" date="2020-07" db="EMBL/GenBank/DDBJ databases">
        <authorList>
            <person name="Pettersson B.M.F."/>
            <person name="Behra P.R.K."/>
            <person name="Ramesh M."/>
            <person name="Das S."/>
            <person name="Dasgupta S."/>
            <person name="Kirsebom L.A."/>
        </authorList>
    </citation>
    <scope>NUCLEOTIDE SEQUENCE</scope>
    <source>
        <strain evidence="9">DSM 44838</strain>
    </source>
</reference>
<evidence type="ECO:0000313" key="10">
    <source>
        <dbReference type="Proteomes" id="UP001141629"/>
    </source>
</evidence>
<feature type="region of interest" description="Disordered" evidence="6">
    <location>
        <begin position="1"/>
        <end position="68"/>
    </location>
</feature>
<keyword evidence="10" id="KW-1185">Reference proteome</keyword>
<dbReference type="Pfam" id="PF02656">
    <property type="entry name" value="DUF202"/>
    <property type="match status" value="1"/>
</dbReference>
<dbReference type="InterPro" id="IPR003807">
    <property type="entry name" value="DUF202"/>
</dbReference>
<feature type="transmembrane region" description="Helical" evidence="7">
    <location>
        <begin position="171"/>
        <end position="193"/>
    </location>
</feature>
<dbReference type="EMBL" id="JACKVK010000008">
    <property type="protein sequence ID" value="MCV7420966.1"/>
    <property type="molecule type" value="Genomic_DNA"/>
</dbReference>
<keyword evidence="3 7" id="KW-0812">Transmembrane</keyword>
<evidence type="ECO:0000256" key="4">
    <source>
        <dbReference type="ARBA" id="ARBA00022989"/>
    </source>
</evidence>
<dbReference type="Proteomes" id="UP001141629">
    <property type="component" value="Unassembled WGS sequence"/>
</dbReference>
<reference evidence="9" key="2">
    <citation type="journal article" date="2022" name="BMC Genomics">
        <title>Comparative genome analysis of mycobacteria focusing on tRNA and non-coding RNA.</title>
        <authorList>
            <person name="Behra P.R.K."/>
            <person name="Pettersson B.M.F."/>
            <person name="Ramesh M."/>
            <person name="Das S."/>
            <person name="Dasgupta S."/>
            <person name="Kirsebom L.A."/>
        </authorList>
    </citation>
    <scope>NUCLEOTIDE SEQUENCE</scope>
    <source>
        <strain evidence="9">DSM 44838</strain>
    </source>
</reference>
<feature type="compositionally biased region" description="Basic residues" evidence="6">
    <location>
        <begin position="1"/>
        <end position="14"/>
    </location>
</feature>
<comment type="subcellular location">
    <subcellularLocation>
        <location evidence="1">Cell membrane</location>
        <topology evidence="1">Multi-pass membrane protein</topology>
    </subcellularLocation>
</comment>
<feature type="domain" description="DUF202" evidence="8">
    <location>
        <begin position="92"/>
        <end position="159"/>
    </location>
</feature>
<dbReference type="PANTHER" id="PTHR34187:SF2">
    <property type="entry name" value="DUF202 DOMAIN-CONTAINING PROTEIN"/>
    <property type="match status" value="1"/>
</dbReference>
<feature type="transmembrane region" description="Helical" evidence="7">
    <location>
        <begin position="128"/>
        <end position="150"/>
    </location>
</feature>
<keyword evidence="2" id="KW-1003">Cell membrane</keyword>
<evidence type="ECO:0000259" key="8">
    <source>
        <dbReference type="Pfam" id="PF02656"/>
    </source>
</evidence>
<sequence length="195" mass="21399">MRPRRLHRGVRATPRRGTTVGTAAPQPRQRHHRPRPVRHWHRIPRPSRRPHRIRRAPRGPGEVRSATRPVPSHLAAVRLVTGGADSGEPDYRFTLANERTFLAWIRTALALIAGGVAVAQLLPPFPVAWGRHALATLLVAAGAVLAVASVRRWQLVQRAMHDDDVMPPTRLPAALTAFLLVACVGVLVMILLAGS</sequence>
<gene>
    <name evidence="9" type="ORF">H7K45_10490</name>
</gene>
<evidence type="ECO:0000256" key="2">
    <source>
        <dbReference type="ARBA" id="ARBA00022475"/>
    </source>
</evidence>
<evidence type="ECO:0000256" key="7">
    <source>
        <dbReference type="SAM" id="Phobius"/>
    </source>
</evidence>
<feature type="transmembrane region" description="Helical" evidence="7">
    <location>
        <begin position="101"/>
        <end position="122"/>
    </location>
</feature>
<evidence type="ECO:0000256" key="1">
    <source>
        <dbReference type="ARBA" id="ARBA00004651"/>
    </source>
</evidence>
<name>A0A9X3C2C1_9MYCO</name>
<proteinExistence type="predicted"/>
<organism evidence="9 10">
    <name type="scientific">Mycobacterium yunnanensis</name>
    <dbReference type="NCBI Taxonomy" id="368477"/>
    <lineage>
        <taxon>Bacteria</taxon>
        <taxon>Bacillati</taxon>
        <taxon>Actinomycetota</taxon>
        <taxon>Actinomycetes</taxon>
        <taxon>Mycobacteriales</taxon>
        <taxon>Mycobacteriaceae</taxon>
        <taxon>Mycobacterium</taxon>
    </lineage>
</organism>
<dbReference type="PANTHER" id="PTHR34187">
    <property type="entry name" value="FGR18P"/>
    <property type="match status" value="1"/>
</dbReference>
<feature type="compositionally biased region" description="Basic residues" evidence="6">
    <location>
        <begin position="28"/>
        <end position="57"/>
    </location>
</feature>